<evidence type="ECO:0000256" key="10">
    <source>
        <dbReference type="ARBA" id="ARBA00022833"/>
    </source>
</evidence>
<organism evidence="18 19">
    <name type="scientific">Cyphellophora europaea (strain CBS 101466)</name>
    <name type="common">Phialophora europaea</name>
    <dbReference type="NCBI Taxonomy" id="1220924"/>
    <lineage>
        <taxon>Eukaryota</taxon>
        <taxon>Fungi</taxon>
        <taxon>Dikarya</taxon>
        <taxon>Ascomycota</taxon>
        <taxon>Pezizomycotina</taxon>
        <taxon>Eurotiomycetes</taxon>
        <taxon>Chaetothyriomycetidae</taxon>
        <taxon>Chaetothyriales</taxon>
        <taxon>Cyphellophoraceae</taxon>
        <taxon>Cyphellophora</taxon>
    </lineage>
</organism>
<comment type="function">
    <text evidence="16">Secreted metalloproteinase that allows assimilation of proteinaceous substrates. Shows high activities on basic nuclear substrates such as histone and protamine.</text>
</comment>
<dbReference type="InterPro" id="IPR029463">
    <property type="entry name" value="Lys_MEP"/>
</dbReference>
<dbReference type="GO" id="GO:0046872">
    <property type="term" value="F:metal ion binding"/>
    <property type="evidence" value="ECO:0007669"/>
    <property type="project" value="UniProtKB-KW"/>
</dbReference>
<keyword evidence="8 16" id="KW-0732">Signal</keyword>
<evidence type="ECO:0000256" key="8">
    <source>
        <dbReference type="ARBA" id="ARBA00022729"/>
    </source>
</evidence>
<feature type="active site" evidence="13">
    <location>
        <position position="307"/>
    </location>
</feature>
<evidence type="ECO:0000256" key="7">
    <source>
        <dbReference type="ARBA" id="ARBA00022723"/>
    </source>
</evidence>
<evidence type="ECO:0000259" key="17">
    <source>
        <dbReference type="SMART" id="SM01351"/>
    </source>
</evidence>
<evidence type="ECO:0000256" key="1">
    <source>
        <dbReference type="ARBA" id="ARBA00001187"/>
    </source>
</evidence>
<feature type="binding site" evidence="14">
    <location>
        <position position="321"/>
    </location>
    <ligand>
        <name>Zn(2+)</name>
        <dbReference type="ChEBI" id="CHEBI:29105"/>
        <note>catalytic</note>
    </ligand>
</feature>
<evidence type="ECO:0000256" key="3">
    <source>
        <dbReference type="ARBA" id="ARBA00010279"/>
    </source>
</evidence>
<comment type="similarity">
    <text evidence="3 16">Belongs to the peptidase M35 family.</text>
</comment>
<evidence type="ECO:0000256" key="13">
    <source>
        <dbReference type="PIRSR" id="PIRSR601384-1"/>
    </source>
</evidence>
<keyword evidence="4 16" id="KW-0964">Secreted</keyword>
<keyword evidence="7 14" id="KW-0479">Metal-binding</keyword>
<dbReference type="PRINTS" id="PR00768">
    <property type="entry name" value="DEUTEROLYSIN"/>
</dbReference>
<reference evidence="18 19" key="1">
    <citation type="submission" date="2013-03" db="EMBL/GenBank/DDBJ databases">
        <title>The Genome Sequence of Phialophora europaea CBS 101466.</title>
        <authorList>
            <consortium name="The Broad Institute Genomics Platform"/>
            <person name="Cuomo C."/>
            <person name="de Hoog S."/>
            <person name="Gorbushina A."/>
            <person name="Walker B."/>
            <person name="Young S.K."/>
            <person name="Zeng Q."/>
            <person name="Gargeya S."/>
            <person name="Fitzgerald M."/>
            <person name="Haas B."/>
            <person name="Abouelleil A."/>
            <person name="Allen A.W."/>
            <person name="Alvarado L."/>
            <person name="Arachchi H.M."/>
            <person name="Berlin A.M."/>
            <person name="Chapman S.B."/>
            <person name="Gainer-Dewar J."/>
            <person name="Goldberg J."/>
            <person name="Griggs A."/>
            <person name="Gujja S."/>
            <person name="Hansen M."/>
            <person name="Howarth C."/>
            <person name="Imamovic A."/>
            <person name="Ireland A."/>
            <person name="Larimer J."/>
            <person name="McCowan C."/>
            <person name="Murphy C."/>
            <person name="Pearson M."/>
            <person name="Poon T.W."/>
            <person name="Priest M."/>
            <person name="Roberts A."/>
            <person name="Saif S."/>
            <person name="Shea T."/>
            <person name="Sisk P."/>
            <person name="Sykes S."/>
            <person name="Wortman J."/>
            <person name="Nusbaum C."/>
            <person name="Birren B."/>
        </authorList>
    </citation>
    <scope>NUCLEOTIDE SEQUENCE [LARGE SCALE GENOMIC DNA]</scope>
    <source>
        <strain evidence="18 19">CBS 101466</strain>
    </source>
</reference>
<evidence type="ECO:0000256" key="2">
    <source>
        <dbReference type="ARBA" id="ARBA00004613"/>
    </source>
</evidence>
<feature type="binding site" evidence="14">
    <location>
        <position position="306"/>
    </location>
    <ligand>
        <name>Zn(2+)</name>
        <dbReference type="ChEBI" id="CHEBI:29105"/>
        <note>catalytic</note>
    </ligand>
</feature>
<dbReference type="InterPro" id="IPR050414">
    <property type="entry name" value="Fungal_M35_metalloproteases"/>
</dbReference>
<feature type="signal peptide" evidence="16">
    <location>
        <begin position="1"/>
        <end position="20"/>
    </location>
</feature>
<keyword evidence="9 16" id="KW-0378">Hydrolase</keyword>
<dbReference type="InterPro" id="IPR001384">
    <property type="entry name" value="Peptidase_M35"/>
</dbReference>
<comment type="cofactor">
    <cofactor evidence="14 16">
        <name>Zn(2+)</name>
        <dbReference type="ChEBI" id="CHEBI:29105"/>
    </cofactor>
    <text evidence="14 16">Binds 1 zinc ion per subunit.</text>
</comment>
<dbReference type="InterPro" id="IPR024079">
    <property type="entry name" value="MetalloPept_cat_dom_sf"/>
</dbReference>
<dbReference type="EMBL" id="KB822711">
    <property type="protein sequence ID" value="ETN46451.1"/>
    <property type="molecule type" value="Genomic_DNA"/>
</dbReference>
<dbReference type="OrthoDB" id="412874at2759"/>
<evidence type="ECO:0000256" key="12">
    <source>
        <dbReference type="ARBA" id="ARBA00023145"/>
    </source>
</evidence>
<evidence type="ECO:0000256" key="4">
    <source>
        <dbReference type="ARBA" id="ARBA00022525"/>
    </source>
</evidence>
<dbReference type="SMART" id="SM01351">
    <property type="entry name" value="Aspzincin_M35"/>
    <property type="match status" value="1"/>
</dbReference>
<dbReference type="PANTHER" id="PTHR37016:SF3">
    <property type="entry name" value="NEUTRAL PROTEASE 2-RELATED"/>
    <property type="match status" value="1"/>
</dbReference>
<dbReference type="GO" id="GO:0005576">
    <property type="term" value="C:extracellular region"/>
    <property type="evidence" value="ECO:0007669"/>
    <property type="project" value="UniProtKB-SubCell"/>
</dbReference>
<keyword evidence="5 16" id="KW-0645">Protease</keyword>
<evidence type="ECO:0000256" key="14">
    <source>
        <dbReference type="PIRSR" id="PIRSR601384-2"/>
    </source>
</evidence>
<evidence type="ECO:0000256" key="15">
    <source>
        <dbReference type="PIRSR" id="PIRSR601384-3"/>
    </source>
</evidence>
<evidence type="ECO:0000256" key="9">
    <source>
        <dbReference type="ARBA" id="ARBA00022801"/>
    </source>
</evidence>
<gene>
    <name evidence="18" type="ORF">HMPREF1541_00635</name>
</gene>
<dbReference type="RefSeq" id="XP_008711163.1">
    <property type="nucleotide sequence ID" value="XM_008712941.1"/>
</dbReference>
<dbReference type="InParanoid" id="W2SCL3"/>
<dbReference type="Proteomes" id="UP000030752">
    <property type="component" value="Unassembled WGS sequence"/>
</dbReference>
<evidence type="ECO:0000256" key="11">
    <source>
        <dbReference type="ARBA" id="ARBA00023049"/>
    </source>
</evidence>
<comment type="subcellular location">
    <subcellularLocation>
        <location evidence="2 16">Secreted</location>
    </subcellularLocation>
</comment>
<keyword evidence="11 16" id="KW-0482">Metalloprotease</keyword>
<dbReference type="Pfam" id="PF02102">
    <property type="entry name" value="Peptidase_M35"/>
    <property type="match status" value="1"/>
</dbReference>
<feature type="domain" description="Lysine-specific metallo-endopeptidase" evidence="17">
    <location>
        <begin position="198"/>
        <end position="349"/>
    </location>
</feature>
<dbReference type="CDD" id="cd11008">
    <property type="entry name" value="M35_deuterolysin_like"/>
    <property type="match status" value="1"/>
</dbReference>
<dbReference type="Gene3D" id="3.40.390.10">
    <property type="entry name" value="Collagenase (Catalytic Domain)"/>
    <property type="match status" value="1"/>
</dbReference>
<keyword evidence="19" id="KW-1185">Reference proteome</keyword>
<evidence type="ECO:0000256" key="6">
    <source>
        <dbReference type="ARBA" id="ARBA00022685"/>
    </source>
</evidence>
<keyword evidence="10 14" id="KW-0862">Zinc</keyword>
<dbReference type="AlphaFoldDB" id="W2SCL3"/>
<accession>W2SCL3</accession>
<dbReference type="PANTHER" id="PTHR37016">
    <property type="match status" value="1"/>
</dbReference>
<feature type="disulfide bond" evidence="15">
    <location>
        <begin position="264"/>
        <end position="282"/>
    </location>
</feature>
<dbReference type="GO" id="GO:0004222">
    <property type="term" value="F:metalloendopeptidase activity"/>
    <property type="evidence" value="ECO:0007669"/>
    <property type="project" value="InterPro"/>
</dbReference>
<name>W2SCL3_CYPE1</name>
<dbReference type="STRING" id="1220924.W2SCL3"/>
<dbReference type="GO" id="GO:0006508">
    <property type="term" value="P:proteolysis"/>
    <property type="evidence" value="ECO:0007669"/>
    <property type="project" value="UniProtKB-KW"/>
</dbReference>
<feature type="disulfide bond" evidence="15">
    <location>
        <begin position="185"/>
        <end position="257"/>
    </location>
</feature>
<evidence type="ECO:0000313" key="19">
    <source>
        <dbReference type="Proteomes" id="UP000030752"/>
    </source>
</evidence>
<dbReference type="Gene3D" id="2.60.40.2970">
    <property type="match status" value="1"/>
</dbReference>
<evidence type="ECO:0000256" key="16">
    <source>
        <dbReference type="RuleBase" id="RU361126"/>
    </source>
</evidence>
<evidence type="ECO:0000256" key="5">
    <source>
        <dbReference type="ARBA" id="ARBA00022670"/>
    </source>
</evidence>
<sequence>MPSFTLKAALVAAIAQIVSAHPHAINFKRENGLAVELTDAGAAGVGMKVTNTGGEALNLLTYATLLDEGPVNKLRVTKDGEVMPFTGVVFNYDLASIPDEKFWALAPGESTETVVDVASLYALEGGVYTISASDVVEYAELNSTEIAGVIPYESNELEVEITAEEIAQHSRAVASLDKRTEVSQCSGSEGAALEAAIEYTVGLATNAATAASSGSSSKFQEYFRTTSSSTRSNVASRFRAIAQEASSLTSGNTQYFCGDVLGACQQGVIAYTQPASNIIANCELFYSLPATSRGCGDQSQAATVLHEFTHAPGIFPPGTEDFAYGYAAATRLSSTQAVNNADNYALFADAIDNNC</sequence>
<feature type="chain" id="PRO_5005149972" description="Neutral protease 2" evidence="16">
    <location>
        <begin position="21"/>
        <end position="355"/>
    </location>
</feature>
<dbReference type="VEuPathDB" id="FungiDB:HMPREF1541_00635"/>
<dbReference type="EC" id="3.4.24.39" evidence="16"/>
<dbReference type="SUPFAM" id="SSF55486">
    <property type="entry name" value="Metalloproteases ('zincins'), catalytic domain"/>
    <property type="match status" value="1"/>
</dbReference>
<dbReference type="GeneID" id="19967974"/>
<feature type="binding site" evidence="14">
    <location>
        <position position="310"/>
    </location>
    <ligand>
        <name>Zn(2+)</name>
        <dbReference type="ChEBI" id="CHEBI:29105"/>
        <note>catalytic</note>
    </ligand>
</feature>
<dbReference type="eggNOG" id="ENOG502SGF5">
    <property type="taxonomic scope" value="Eukaryota"/>
</dbReference>
<evidence type="ECO:0000313" key="18">
    <source>
        <dbReference type="EMBL" id="ETN46451.1"/>
    </source>
</evidence>
<keyword evidence="6 16" id="KW-0165">Cleavage on pair of basic residues</keyword>
<comment type="catalytic activity">
    <reaction evidence="1 16">
        <text>Preferential cleavage of bonds with hydrophobic residues in P1'. Also 3-Asn-|-Gln-4 and 8-Gly-|-Ser-9 bonds in insulin B chain.</text>
        <dbReference type="EC" id="3.4.24.39"/>
    </reaction>
</comment>
<protein>
    <recommendedName>
        <fullName evidence="16">Neutral protease 2</fullName>
        <ecNumber evidence="16">3.4.24.39</ecNumber>
    </recommendedName>
    <alternativeName>
        <fullName evidence="16">Deuterolysin</fullName>
    </alternativeName>
</protein>
<keyword evidence="12" id="KW-0865">Zymogen</keyword>
<proteinExistence type="inferred from homology"/>
<dbReference type="HOGENOM" id="CLU_039313_1_1_1"/>